<dbReference type="AlphaFoldDB" id="A0ABD1N0W6"/>
<evidence type="ECO:0000313" key="2">
    <source>
        <dbReference type="EMBL" id="KAL2341721.1"/>
    </source>
</evidence>
<feature type="region of interest" description="Disordered" evidence="1">
    <location>
        <begin position="127"/>
        <end position="164"/>
    </location>
</feature>
<dbReference type="Proteomes" id="UP001603857">
    <property type="component" value="Unassembled WGS sequence"/>
</dbReference>
<dbReference type="EMBL" id="JBGMDY010000003">
    <property type="protein sequence ID" value="KAL2341721.1"/>
    <property type="molecule type" value="Genomic_DNA"/>
</dbReference>
<name>A0ABD1N0W6_9FABA</name>
<keyword evidence="3" id="KW-1185">Reference proteome</keyword>
<organism evidence="2 3">
    <name type="scientific">Flemingia macrophylla</name>
    <dbReference type="NCBI Taxonomy" id="520843"/>
    <lineage>
        <taxon>Eukaryota</taxon>
        <taxon>Viridiplantae</taxon>
        <taxon>Streptophyta</taxon>
        <taxon>Embryophyta</taxon>
        <taxon>Tracheophyta</taxon>
        <taxon>Spermatophyta</taxon>
        <taxon>Magnoliopsida</taxon>
        <taxon>eudicotyledons</taxon>
        <taxon>Gunneridae</taxon>
        <taxon>Pentapetalae</taxon>
        <taxon>rosids</taxon>
        <taxon>fabids</taxon>
        <taxon>Fabales</taxon>
        <taxon>Fabaceae</taxon>
        <taxon>Papilionoideae</taxon>
        <taxon>50 kb inversion clade</taxon>
        <taxon>NPAAA clade</taxon>
        <taxon>indigoferoid/millettioid clade</taxon>
        <taxon>Phaseoleae</taxon>
        <taxon>Flemingia</taxon>
    </lineage>
</organism>
<evidence type="ECO:0000313" key="3">
    <source>
        <dbReference type="Proteomes" id="UP001603857"/>
    </source>
</evidence>
<evidence type="ECO:0000256" key="1">
    <source>
        <dbReference type="SAM" id="MobiDB-lite"/>
    </source>
</evidence>
<sequence>MIFSLMKSNGYPQKEIHTLLQTYTKRYFLVFILSKLNRQVITYSPFATWETHINNPPYSGYIHGCQTCESEFTSLGGLTLPSPSPSPSSRKAVTIALAVQLPHRRLACLRYRHVVVVAVSAQRPRPHPLGARLSPSPSPSPSSPLPSLRSRHAALSPSPPSPPPSSLLWLRVGFRGALFSSLKPSLKGFYFLFLYNPIFVSS</sequence>
<protein>
    <submittedName>
        <fullName evidence="2">Uncharacterized protein</fullName>
    </submittedName>
</protein>
<reference evidence="2 3" key="1">
    <citation type="submission" date="2024-08" db="EMBL/GenBank/DDBJ databases">
        <title>Insights into the chromosomal genome structure of Flemingia macrophylla.</title>
        <authorList>
            <person name="Ding Y."/>
            <person name="Zhao Y."/>
            <person name="Bi W."/>
            <person name="Wu M."/>
            <person name="Zhao G."/>
            <person name="Gong Y."/>
            <person name="Li W."/>
            <person name="Zhang P."/>
        </authorList>
    </citation>
    <scope>NUCLEOTIDE SEQUENCE [LARGE SCALE GENOMIC DNA]</scope>
    <source>
        <strain evidence="2">DYQJB</strain>
        <tissue evidence="2">Leaf</tissue>
    </source>
</reference>
<gene>
    <name evidence="2" type="ORF">Fmac_009661</name>
</gene>
<accession>A0ABD1N0W6</accession>
<comment type="caution">
    <text evidence="2">The sequence shown here is derived from an EMBL/GenBank/DDBJ whole genome shotgun (WGS) entry which is preliminary data.</text>
</comment>
<proteinExistence type="predicted"/>